<evidence type="ECO:0000256" key="5">
    <source>
        <dbReference type="ARBA" id="ARBA00039509"/>
    </source>
</evidence>
<dbReference type="GO" id="GO:0033108">
    <property type="term" value="P:mitochondrial respiratory chain complex assembly"/>
    <property type="evidence" value="ECO:0007669"/>
    <property type="project" value="TreeGrafter"/>
</dbReference>
<dbReference type="EMBL" id="QCYY01002155">
    <property type="protein sequence ID" value="ROT72455.1"/>
    <property type="molecule type" value="Genomic_DNA"/>
</dbReference>
<reference evidence="6 8" key="2">
    <citation type="submission" date="2019-01" db="EMBL/GenBank/DDBJ databases">
        <title>The decoding of complex shrimp genome reveals the adaptation for benthos swimmer, frequently molting mechanism and breeding impact on genome.</title>
        <authorList>
            <person name="Sun Y."/>
            <person name="Gao Y."/>
            <person name="Yu Y."/>
        </authorList>
    </citation>
    <scope>NUCLEOTIDE SEQUENCE [LARGE SCALE GENOMIC DNA]</scope>
    <source>
        <tissue evidence="6">Muscle</tissue>
    </source>
</reference>
<dbReference type="SUPFAM" id="SSF47072">
    <property type="entry name" value="Cysteine alpha-hairpin motif"/>
    <property type="match status" value="1"/>
</dbReference>
<gene>
    <name evidence="6" type="ORF">C7M84_009160</name>
    <name evidence="7" type="ORF">C7M84_009161</name>
</gene>
<dbReference type="GO" id="GO:0005758">
    <property type="term" value="C:mitochondrial intermembrane space"/>
    <property type="evidence" value="ECO:0007669"/>
    <property type="project" value="UniProtKB-SubCell"/>
</dbReference>
<evidence type="ECO:0000313" key="6">
    <source>
        <dbReference type="EMBL" id="ROT72454.1"/>
    </source>
</evidence>
<accession>A0A3R7QMQ9</accession>
<name>A0A3R7QMQ9_PENVA</name>
<keyword evidence="2" id="KW-0496">Mitochondrion</keyword>
<dbReference type="Proteomes" id="UP000283509">
    <property type="component" value="Unassembled WGS sequence"/>
</dbReference>
<evidence type="ECO:0000256" key="3">
    <source>
        <dbReference type="ARBA" id="ARBA00023157"/>
    </source>
</evidence>
<dbReference type="STRING" id="6689.A0A3R7QMQ9"/>
<evidence type="ECO:0000313" key="7">
    <source>
        <dbReference type="EMBL" id="ROT72455.1"/>
    </source>
</evidence>
<dbReference type="InterPro" id="IPR009069">
    <property type="entry name" value="Cys_alpha_HP_mot_SF"/>
</dbReference>
<evidence type="ECO:0000256" key="4">
    <source>
        <dbReference type="ARBA" id="ARBA00038205"/>
    </source>
</evidence>
<proteinExistence type="inferred from homology"/>
<dbReference type="PANTHER" id="PTHR46811">
    <property type="entry name" value="COILED-COIL-HELIX-COILED-COIL-HELIX DOMAIN-CONTAINING PROTEIN 7"/>
    <property type="match status" value="1"/>
</dbReference>
<evidence type="ECO:0000256" key="1">
    <source>
        <dbReference type="ARBA" id="ARBA00004569"/>
    </source>
</evidence>
<organism evidence="6 8">
    <name type="scientific">Penaeus vannamei</name>
    <name type="common">Whiteleg shrimp</name>
    <name type="synonym">Litopenaeus vannamei</name>
    <dbReference type="NCBI Taxonomy" id="6689"/>
    <lineage>
        <taxon>Eukaryota</taxon>
        <taxon>Metazoa</taxon>
        <taxon>Ecdysozoa</taxon>
        <taxon>Arthropoda</taxon>
        <taxon>Crustacea</taxon>
        <taxon>Multicrustacea</taxon>
        <taxon>Malacostraca</taxon>
        <taxon>Eumalacostraca</taxon>
        <taxon>Eucarida</taxon>
        <taxon>Decapoda</taxon>
        <taxon>Dendrobranchiata</taxon>
        <taxon>Penaeoidea</taxon>
        <taxon>Penaeidae</taxon>
        <taxon>Penaeus</taxon>
    </lineage>
</organism>
<dbReference type="InterPro" id="IPR051040">
    <property type="entry name" value="COX23"/>
</dbReference>
<keyword evidence="3" id="KW-1015">Disulfide bond</keyword>
<comment type="similarity">
    <text evidence="4">Belongs to the CHCHD7 family.</text>
</comment>
<comment type="caution">
    <text evidence="6">The sequence shown here is derived from an EMBL/GenBank/DDBJ whole genome shotgun (WGS) entry which is preliminary data.</text>
</comment>
<keyword evidence="8" id="KW-1185">Reference proteome</keyword>
<dbReference type="OrthoDB" id="9971592at2759"/>
<evidence type="ECO:0000313" key="8">
    <source>
        <dbReference type="Proteomes" id="UP000283509"/>
    </source>
</evidence>
<sequence length="129" mass="15472">MVEETEKKKGSRREPEFKTNAFRWGHGSKYWDNVKVHPESGCRMTDTNTLHEENNPCIKEYNLSMKCLYERVMDRESCGLYFDNYRICKTFWTRVIRDRRRKGILPIVPPVSEREKVKKEYLGTKGFEL</sequence>
<protein>
    <recommendedName>
        <fullName evidence="5">Coiled-coil-helix-coiled-coil-helix domain-containing protein 7</fullName>
    </recommendedName>
</protein>
<comment type="subcellular location">
    <subcellularLocation>
        <location evidence="1">Mitochondrion intermembrane space</location>
    </subcellularLocation>
</comment>
<dbReference type="AlphaFoldDB" id="A0A3R7QMQ9"/>
<reference evidence="6 8" key="1">
    <citation type="submission" date="2018-04" db="EMBL/GenBank/DDBJ databases">
        <authorList>
            <person name="Zhang X."/>
            <person name="Yuan J."/>
            <person name="Li F."/>
            <person name="Xiang J."/>
        </authorList>
    </citation>
    <scope>NUCLEOTIDE SEQUENCE [LARGE SCALE GENOMIC DNA]</scope>
    <source>
        <tissue evidence="6">Muscle</tissue>
    </source>
</reference>
<dbReference type="PANTHER" id="PTHR46811:SF1">
    <property type="entry name" value="COILED-COIL-HELIX-COILED-COIL-HELIX DOMAIN-CONTAINING PROTEIN 7"/>
    <property type="match status" value="1"/>
</dbReference>
<dbReference type="EMBL" id="QCYY01002155">
    <property type="protein sequence ID" value="ROT72454.1"/>
    <property type="molecule type" value="Genomic_DNA"/>
</dbReference>
<evidence type="ECO:0000256" key="2">
    <source>
        <dbReference type="ARBA" id="ARBA00023128"/>
    </source>
</evidence>